<comment type="pathway">
    <text evidence="2 20">Carbohydrate metabolism; tricarboxylic acid cycle; fumarate from succinate (bacterial route): step 1/1.</text>
</comment>
<dbReference type="PATRIC" id="fig|1653334.4.peg.566"/>
<feature type="domain" description="FAD-dependent oxidoreductase 2 FAD-binding" evidence="21">
    <location>
        <begin position="26"/>
        <end position="421"/>
    </location>
</feature>
<evidence type="ECO:0000313" key="25">
    <source>
        <dbReference type="Proteomes" id="UP000050497"/>
    </source>
</evidence>
<comment type="subunit">
    <text evidence="4">Part of an enzyme complex containing four subunits: a flavoprotein, an iron-sulfur, cytochrome b-556, and a hydrophobic anchor protein.</text>
</comment>
<evidence type="ECO:0000313" key="24">
    <source>
        <dbReference type="EMBL" id="SCC80457.1"/>
    </source>
</evidence>
<comment type="similarity">
    <text evidence="3 20">Belongs to the FAD-dependent oxidoreductase 2 family. FRD/SDH subfamily.</text>
</comment>
<dbReference type="PANTHER" id="PTHR11632:SF51">
    <property type="entry name" value="SUCCINATE DEHYDROGENASE [UBIQUINONE] FLAVOPROTEIN SUBUNIT, MITOCHONDRIAL"/>
    <property type="match status" value="1"/>
</dbReference>
<evidence type="ECO:0000313" key="23">
    <source>
        <dbReference type="EMBL" id="KPQ09600.1"/>
    </source>
</evidence>
<evidence type="ECO:0000256" key="9">
    <source>
        <dbReference type="ARBA" id="ARBA00022630"/>
    </source>
</evidence>
<evidence type="ECO:0000256" key="5">
    <source>
        <dbReference type="ARBA" id="ARBA00012792"/>
    </source>
</evidence>
<dbReference type="GO" id="GO:0009055">
    <property type="term" value="F:electron transfer activity"/>
    <property type="evidence" value="ECO:0007669"/>
    <property type="project" value="TreeGrafter"/>
</dbReference>
<dbReference type="SUPFAM" id="SSF46977">
    <property type="entry name" value="Succinate dehydrogenase/fumarate reductase flavoprotein C-terminal domain"/>
    <property type="match status" value="1"/>
</dbReference>
<feature type="binding site" evidence="18">
    <location>
        <position position="238"/>
    </location>
    <ligand>
        <name>FAD</name>
        <dbReference type="ChEBI" id="CHEBI:57692"/>
    </ligand>
</feature>
<evidence type="ECO:0000256" key="4">
    <source>
        <dbReference type="ARBA" id="ARBA00011294"/>
    </source>
</evidence>
<evidence type="ECO:0000259" key="21">
    <source>
        <dbReference type="Pfam" id="PF00890"/>
    </source>
</evidence>
<feature type="binding site" evidence="18">
    <location>
        <begin position="420"/>
        <end position="421"/>
    </location>
    <ligand>
        <name>FAD</name>
        <dbReference type="ChEBI" id="CHEBI:57692"/>
    </ligand>
</feature>
<sequence length="610" mass="66461">MATNGQTNGGPAVNGAAYPITDHTFDVVVVGAGGAGLRATVGCSESGLRTACISKVFPTRSHTVAAQGGISASLGNMGEDDWRWHMYDTVKGADWLGDQDAIEYLVREAPAAVYELEHWGVPFSRTEAGKIYQRPFGGMTTHFGEGTAQRTCAAADRTGHAILHTLYGAALKHNTEFFIEYFAIDLIMDEDGRCRGIVALDMTTGTIHRFRAQMVILATGGYGRAYFSATSAHTCTGDGNAMVLRAGLPLQDMEFVQFHPTGIYGAGCLITEGARGEGGYLTNSEGERFMERYAPSAKDLASRDVVSRSMTMEIRDGRGVGKNGDHIYLHLDHLDPKILHERLPGISESARIFAGVDVTREPIPVLPTVHYNMGGIPTNFHGEVLTLKDGNPDHVVPGLMAIGEAACVSVHGANRLGSNSLIDLVVFGRAAGLRCAEIVTPGEKQSDLPANSADMALSRLDKLRHADGSTPTAQLRLDMQRTMQNNCAVFRTGEILGEGRELINNVWKASDDVRVTDRSLIWNTDLIETLEYENLIEQAVVTMESAANRTESRGAHAREDFPDRDDKEWMKHTLCWADVSNKAVNIDYRPVHAYTLSNEIEYIAPKARVY</sequence>
<evidence type="ECO:0000256" key="16">
    <source>
        <dbReference type="PIRSR" id="PIRSR000171-1"/>
    </source>
</evidence>
<dbReference type="InterPro" id="IPR027477">
    <property type="entry name" value="Succ_DH/fumarate_Rdtase_cat_sf"/>
</dbReference>
<dbReference type="FunFam" id="1.20.58.100:FF:000001">
    <property type="entry name" value="Succinate dehydrogenase flavoprotein subunit (SdhA)"/>
    <property type="match status" value="1"/>
</dbReference>
<dbReference type="EMBL" id="FMBM01000002">
    <property type="protein sequence ID" value="SCC80457.1"/>
    <property type="molecule type" value="Genomic_DNA"/>
</dbReference>
<evidence type="ECO:0000256" key="6">
    <source>
        <dbReference type="ARBA" id="ARBA00019965"/>
    </source>
</evidence>
<evidence type="ECO:0000256" key="14">
    <source>
        <dbReference type="ARBA" id="ARBA00049220"/>
    </source>
</evidence>
<keyword evidence="7 20" id="KW-0813">Transport</keyword>
<evidence type="ECO:0000256" key="18">
    <source>
        <dbReference type="PIRSR" id="PIRSR611281-3"/>
    </source>
</evidence>
<dbReference type="STRING" id="1653334.GA0071312_1505"/>
<feature type="binding site" evidence="17">
    <location>
        <position position="370"/>
    </location>
    <ligand>
        <name>substrate</name>
    </ligand>
</feature>
<evidence type="ECO:0000256" key="2">
    <source>
        <dbReference type="ARBA" id="ARBA00004894"/>
    </source>
</evidence>
<dbReference type="Gene3D" id="3.90.700.10">
    <property type="entry name" value="Succinate dehydrogenase/fumarate reductase flavoprotein, catalytic domain"/>
    <property type="match status" value="1"/>
</dbReference>
<keyword evidence="10 18" id="KW-0274">FAD</keyword>
<evidence type="ECO:0000256" key="3">
    <source>
        <dbReference type="ARBA" id="ARBA00008040"/>
    </source>
</evidence>
<evidence type="ECO:0000256" key="19">
    <source>
        <dbReference type="PIRSR" id="PIRSR611281-4"/>
    </source>
</evidence>
<dbReference type="InterPro" id="IPR030664">
    <property type="entry name" value="SdhA/FrdA/AprA"/>
</dbReference>
<keyword evidence="11 20" id="KW-0249">Electron transport</keyword>
<evidence type="ECO:0000256" key="20">
    <source>
        <dbReference type="RuleBase" id="RU362051"/>
    </source>
</evidence>
<dbReference type="FunFam" id="3.90.700.10:FF:000001">
    <property type="entry name" value="Mitochondrial succinate dehydrogenase flavoprotein subunit"/>
    <property type="match status" value="1"/>
</dbReference>
<feature type="binding site" evidence="18">
    <location>
        <begin position="54"/>
        <end position="69"/>
    </location>
    <ligand>
        <name>FAD</name>
        <dbReference type="ChEBI" id="CHEBI:57692"/>
    </ligand>
</feature>
<reference evidence="23 25" key="1">
    <citation type="submission" date="2015-09" db="EMBL/GenBank/DDBJ databases">
        <title>Identification and resolution of microdiversity through metagenomic sequencing of parallel consortia.</title>
        <authorList>
            <person name="Nelson W.C."/>
            <person name="Romine M.F."/>
            <person name="Lindemann S.R."/>
        </authorList>
    </citation>
    <scope>NUCLEOTIDE SEQUENCE [LARGE SCALE GENOMIC DNA]</scope>
    <source>
        <strain evidence="23">HL-109</strain>
    </source>
</reference>
<comment type="caution">
    <text evidence="23">The sequence shown here is derived from an EMBL/GenBank/DDBJ whole genome shotgun (WGS) entry which is preliminary data.</text>
</comment>
<feature type="binding site" evidence="17">
    <location>
        <position position="259"/>
    </location>
    <ligand>
        <name>substrate</name>
    </ligand>
</feature>
<keyword evidence="13 20" id="KW-0472">Membrane</keyword>
<feature type="domain" description="Fumarate reductase/succinate dehydrogenase flavoprotein-like C-terminal" evidence="22">
    <location>
        <begin position="476"/>
        <end position="610"/>
    </location>
</feature>
<name>A0A0P8A300_9HYPH</name>
<comment type="cofactor">
    <cofactor evidence="18">
        <name>FAD</name>
        <dbReference type="ChEBI" id="CHEBI:57692"/>
    </cofactor>
    <text evidence="18">Flavinylated by SdhE, about 5% flavinylation occurs in the absence of SdhE.</text>
</comment>
<dbReference type="NCBIfam" id="TIGR01812">
    <property type="entry name" value="sdhA_frdA_Gneg"/>
    <property type="match status" value="1"/>
</dbReference>
<dbReference type="AlphaFoldDB" id="A0A0P8A300"/>
<dbReference type="UniPathway" id="UPA00223">
    <property type="reaction ID" value="UER01005"/>
</dbReference>
<dbReference type="Gene3D" id="1.20.58.100">
    <property type="entry name" value="Fumarate reductase/succinate dehydrogenase flavoprotein-like, C-terminal domain"/>
    <property type="match status" value="1"/>
</dbReference>
<feature type="binding site" evidence="18">
    <location>
        <position position="404"/>
    </location>
    <ligand>
        <name>FAD</name>
        <dbReference type="ChEBI" id="CHEBI:57692"/>
    </ligand>
</feature>
<evidence type="ECO:0000313" key="26">
    <source>
        <dbReference type="Proteomes" id="UP000182800"/>
    </source>
</evidence>
<evidence type="ECO:0000256" key="17">
    <source>
        <dbReference type="PIRSR" id="PIRSR611281-2"/>
    </source>
</evidence>
<gene>
    <name evidence="23" type="primary">sdhA</name>
    <name evidence="24" type="ORF">GA0071312_1505</name>
    <name evidence="23" type="ORF">HLUCCO17_14300</name>
</gene>
<reference evidence="24 26" key="2">
    <citation type="submission" date="2016-08" db="EMBL/GenBank/DDBJ databases">
        <authorList>
            <person name="Varghese N."/>
            <person name="Submissions Spin"/>
        </authorList>
    </citation>
    <scope>NUCLEOTIDE SEQUENCE [LARGE SCALE GENOMIC DNA]</scope>
    <source>
        <strain evidence="24 26">HL-109</strain>
    </source>
</reference>
<dbReference type="Pfam" id="PF02910">
    <property type="entry name" value="Succ_DH_flav_C"/>
    <property type="match status" value="1"/>
</dbReference>
<dbReference type="GO" id="GO:0050660">
    <property type="term" value="F:flavin adenine dinucleotide binding"/>
    <property type="evidence" value="ECO:0007669"/>
    <property type="project" value="UniProtKB-UniRule"/>
</dbReference>
<dbReference type="FunFam" id="3.50.50.60:FF:000026">
    <property type="entry name" value="Succinate dehydrogenase flavoprotein subunit"/>
    <property type="match status" value="1"/>
</dbReference>
<dbReference type="GO" id="GO:0022900">
    <property type="term" value="P:electron transport chain"/>
    <property type="evidence" value="ECO:0007669"/>
    <property type="project" value="UniProtKB-UniRule"/>
</dbReference>
<dbReference type="GO" id="GO:0008177">
    <property type="term" value="F:succinate dehydrogenase (quinone) activity"/>
    <property type="evidence" value="ECO:0007669"/>
    <property type="project" value="UniProtKB-EC"/>
</dbReference>
<evidence type="ECO:0000256" key="7">
    <source>
        <dbReference type="ARBA" id="ARBA00022448"/>
    </source>
</evidence>
<evidence type="ECO:0000259" key="22">
    <source>
        <dbReference type="Pfam" id="PF02910"/>
    </source>
</evidence>
<protein>
    <recommendedName>
        <fullName evidence="6 15">Succinate dehydrogenase flavoprotein subunit</fullName>
        <ecNumber evidence="5 20">1.3.5.1</ecNumber>
    </recommendedName>
</protein>
<dbReference type="FunFam" id="4.10.80.40:FF:000002">
    <property type="entry name" value="Succinate dehydrogenase [ubiquinone] flavoprotein subunit, mitochondrial"/>
    <property type="match status" value="1"/>
</dbReference>
<dbReference type="SUPFAM" id="SSF56425">
    <property type="entry name" value="Succinate dehydrogenase/fumarate reductase flavoprotein, catalytic domain"/>
    <property type="match status" value="1"/>
</dbReference>
<evidence type="ECO:0000256" key="15">
    <source>
        <dbReference type="NCBIfam" id="TIGR01816"/>
    </source>
</evidence>
<evidence type="ECO:0000256" key="1">
    <source>
        <dbReference type="ARBA" id="ARBA00004515"/>
    </source>
</evidence>
<dbReference type="InterPro" id="IPR015939">
    <property type="entry name" value="Fum_Rdtase/Succ_DH_flav-like_C"/>
</dbReference>
<keyword evidence="12 20" id="KW-0560">Oxidoreductase</keyword>
<dbReference type="PIRSF" id="PIRSF000171">
    <property type="entry name" value="SDHA_APRA_LASPO"/>
    <property type="match status" value="1"/>
</dbReference>
<evidence type="ECO:0000256" key="12">
    <source>
        <dbReference type="ARBA" id="ARBA00023002"/>
    </source>
</evidence>
<dbReference type="PANTHER" id="PTHR11632">
    <property type="entry name" value="SUCCINATE DEHYDROGENASE 2 FLAVOPROTEIN SUBUNIT"/>
    <property type="match status" value="1"/>
</dbReference>
<dbReference type="EMBL" id="LJSX01000025">
    <property type="protein sequence ID" value="KPQ09600.1"/>
    <property type="molecule type" value="Genomic_DNA"/>
</dbReference>
<feature type="active site" description="Proton acceptor" evidence="16">
    <location>
        <position position="303"/>
    </location>
</feature>
<dbReference type="Gene3D" id="3.50.50.60">
    <property type="entry name" value="FAD/NAD(P)-binding domain"/>
    <property type="match status" value="1"/>
</dbReference>
<dbReference type="GO" id="GO:0005886">
    <property type="term" value="C:plasma membrane"/>
    <property type="evidence" value="ECO:0007669"/>
    <property type="project" value="UniProtKB-SubCell"/>
</dbReference>
<dbReference type="Proteomes" id="UP000050497">
    <property type="component" value="Unassembled WGS sequence"/>
</dbReference>
<dbReference type="Proteomes" id="UP000182800">
    <property type="component" value="Unassembled WGS sequence"/>
</dbReference>
<evidence type="ECO:0000256" key="8">
    <source>
        <dbReference type="ARBA" id="ARBA00022532"/>
    </source>
</evidence>
<keyword evidence="8 20" id="KW-0816">Tricarboxylic acid cycle</keyword>
<dbReference type="GO" id="GO:0006099">
    <property type="term" value="P:tricarboxylic acid cycle"/>
    <property type="evidence" value="ECO:0007669"/>
    <property type="project" value="UniProtKB-UniRule"/>
</dbReference>
<dbReference type="InterPro" id="IPR011281">
    <property type="entry name" value="Succ_DH_flav_su_fwd"/>
</dbReference>
<evidence type="ECO:0000256" key="11">
    <source>
        <dbReference type="ARBA" id="ARBA00022982"/>
    </source>
</evidence>
<evidence type="ECO:0000256" key="13">
    <source>
        <dbReference type="ARBA" id="ARBA00023136"/>
    </source>
</evidence>
<evidence type="ECO:0000256" key="10">
    <source>
        <dbReference type="ARBA" id="ARBA00022827"/>
    </source>
</evidence>
<keyword evidence="20" id="KW-1003">Cell membrane</keyword>
<dbReference type="Pfam" id="PF00890">
    <property type="entry name" value="FAD_binding_2"/>
    <property type="match status" value="1"/>
</dbReference>
<feature type="modified residue" description="Tele-8alpha-FAD histidine" evidence="19">
    <location>
        <position position="62"/>
    </location>
</feature>
<comment type="subcellular location">
    <subcellularLocation>
        <location evidence="1 20">Cell inner membrane</location>
        <topology evidence="1 20">Peripheral membrane protein</topology>
        <orientation evidence="1 20">Cytoplasmic side</orientation>
    </subcellularLocation>
</comment>
<comment type="catalytic activity">
    <reaction evidence="14 20">
        <text>a quinone + succinate = fumarate + a quinol</text>
        <dbReference type="Rhea" id="RHEA:40523"/>
        <dbReference type="ChEBI" id="CHEBI:24646"/>
        <dbReference type="ChEBI" id="CHEBI:29806"/>
        <dbReference type="ChEBI" id="CHEBI:30031"/>
        <dbReference type="ChEBI" id="CHEBI:132124"/>
        <dbReference type="EC" id="1.3.5.1"/>
    </reaction>
</comment>
<dbReference type="RefSeq" id="WP_074444453.1">
    <property type="nucleotide sequence ID" value="NZ_FMBM01000002.1"/>
</dbReference>
<dbReference type="OrthoDB" id="9806724at2"/>
<keyword evidence="9 18" id="KW-0285">Flavoprotein</keyword>
<proteinExistence type="inferred from homology"/>
<organism evidence="23 25">
    <name type="scientific">Saliniramus fredricksonii</name>
    <dbReference type="NCBI Taxonomy" id="1653334"/>
    <lineage>
        <taxon>Bacteria</taxon>
        <taxon>Pseudomonadati</taxon>
        <taxon>Pseudomonadota</taxon>
        <taxon>Alphaproteobacteria</taxon>
        <taxon>Hyphomicrobiales</taxon>
        <taxon>Salinarimonadaceae</taxon>
        <taxon>Saliniramus</taxon>
    </lineage>
</organism>
<accession>A0A0P8A300</accession>
<dbReference type="EC" id="1.3.5.1" evidence="5 20"/>
<dbReference type="InterPro" id="IPR037099">
    <property type="entry name" value="Fum_R/Succ_DH_flav-like_C_sf"/>
</dbReference>
<keyword evidence="20" id="KW-0997">Cell inner membrane</keyword>
<feature type="binding site" evidence="18">
    <location>
        <begin position="31"/>
        <end position="36"/>
    </location>
    <ligand>
        <name>FAD</name>
        <dbReference type="ChEBI" id="CHEBI:57692"/>
    </ligand>
</feature>
<dbReference type="InterPro" id="IPR036188">
    <property type="entry name" value="FAD/NAD-bd_sf"/>
</dbReference>
<dbReference type="PROSITE" id="PS00504">
    <property type="entry name" value="FRD_SDH_FAD_BINDING"/>
    <property type="match status" value="1"/>
</dbReference>
<dbReference type="InterPro" id="IPR003952">
    <property type="entry name" value="FRD_SDH_FAD_BS"/>
</dbReference>
<dbReference type="Gene3D" id="4.10.80.40">
    <property type="entry name" value="succinate dehydrogenase protein domain"/>
    <property type="match status" value="1"/>
</dbReference>
<dbReference type="SUPFAM" id="SSF51905">
    <property type="entry name" value="FAD/NAD(P)-binding domain"/>
    <property type="match status" value="1"/>
</dbReference>
<feature type="binding site" evidence="17">
    <location>
        <position position="415"/>
    </location>
    <ligand>
        <name>substrate</name>
    </ligand>
</feature>
<feature type="binding site" evidence="17">
    <location>
        <position position="271"/>
    </location>
    <ligand>
        <name>substrate</name>
    </ligand>
</feature>
<dbReference type="InterPro" id="IPR003953">
    <property type="entry name" value="FAD-dep_OxRdtase_2_FAD-bd"/>
</dbReference>
<dbReference type="NCBIfam" id="TIGR01816">
    <property type="entry name" value="sdhA_forward"/>
    <property type="match status" value="1"/>
</dbReference>
<dbReference type="InterPro" id="IPR014006">
    <property type="entry name" value="Succ_Dhase_FrdA_Gneg"/>
</dbReference>
<keyword evidence="26" id="KW-1185">Reference proteome</keyword>